<dbReference type="InterPro" id="IPR008979">
    <property type="entry name" value="Galactose-bd-like_sf"/>
</dbReference>
<feature type="disulfide bond" evidence="2">
    <location>
        <begin position="696"/>
        <end position="706"/>
    </location>
</feature>
<keyword evidence="2" id="KW-0245">EGF-like domain</keyword>
<dbReference type="EMBL" id="CALNXI010002364">
    <property type="protein sequence ID" value="CAH3186784.1"/>
    <property type="molecule type" value="Genomic_DNA"/>
</dbReference>
<evidence type="ECO:0000256" key="1">
    <source>
        <dbReference type="ARBA" id="ARBA00023157"/>
    </source>
</evidence>
<dbReference type="Gene3D" id="2.10.25.10">
    <property type="entry name" value="Laminin"/>
    <property type="match status" value="2"/>
</dbReference>
<proteinExistence type="predicted"/>
<dbReference type="SMART" id="SM00181">
    <property type="entry name" value="EGF"/>
    <property type="match status" value="2"/>
</dbReference>
<dbReference type="Proteomes" id="UP001159427">
    <property type="component" value="Unassembled WGS sequence"/>
</dbReference>
<dbReference type="SMART" id="SM00179">
    <property type="entry name" value="EGF_CA"/>
    <property type="match status" value="1"/>
</dbReference>
<comment type="caution">
    <text evidence="2">Lacks conserved residue(s) required for the propagation of feature annotation.</text>
</comment>
<dbReference type="PROSITE" id="PS01186">
    <property type="entry name" value="EGF_2"/>
    <property type="match status" value="1"/>
</dbReference>
<dbReference type="InterPro" id="IPR000742">
    <property type="entry name" value="EGF"/>
</dbReference>
<protein>
    <submittedName>
        <fullName evidence="5">Uncharacterized protein</fullName>
    </submittedName>
</protein>
<organism evidence="5 6">
    <name type="scientific">Porites evermanni</name>
    <dbReference type="NCBI Taxonomy" id="104178"/>
    <lineage>
        <taxon>Eukaryota</taxon>
        <taxon>Metazoa</taxon>
        <taxon>Cnidaria</taxon>
        <taxon>Anthozoa</taxon>
        <taxon>Hexacorallia</taxon>
        <taxon>Scleractinia</taxon>
        <taxon>Fungiina</taxon>
        <taxon>Poritidae</taxon>
        <taxon>Porites</taxon>
    </lineage>
</organism>
<dbReference type="SUPFAM" id="SSF49785">
    <property type="entry name" value="Galactose-binding domain-like"/>
    <property type="match status" value="2"/>
</dbReference>
<dbReference type="CDD" id="cd00057">
    <property type="entry name" value="FA58C"/>
    <property type="match status" value="1"/>
</dbReference>
<dbReference type="InterPro" id="IPR000421">
    <property type="entry name" value="FA58C"/>
</dbReference>
<evidence type="ECO:0000313" key="5">
    <source>
        <dbReference type="EMBL" id="CAH3186784.1"/>
    </source>
</evidence>
<dbReference type="SMART" id="SM00231">
    <property type="entry name" value="FA58C"/>
    <property type="match status" value="1"/>
</dbReference>
<feature type="disulfide bond" evidence="2">
    <location>
        <begin position="680"/>
        <end position="689"/>
    </location>
</feature>
<dbReference type="SUPFAM" id="SSF57196">
    <property type="entry name" value="EGF/Laminin"/>
    <property type="match status" value="1"/>
</dbReference>
<feature type="non-terminal residue" evidence="5">
    <location>
        <position position="1"/>
    </location>
</feature>
<dbReference type="Pfam" id="PF00754">
    <property type="entry name" value="F5_F8_type_C"/>
    <property type="match status" value="2"/>
</dbReference>
<dbReference type="Gene3D" id="2.60.120.260">
    <property type="entry name" value="Galactose-binding domain-like"/>
    <property type="match status" value="2"/>
</dbReference>
<feature type="disulfide bond" evidence="2">
    <location>
        <begin position="718"/>
        <end position="727"/>
    </location>
</feature>
<dbReference type="PROSITE" id="PS50026">
    <property type="entry name" value="EGF_3"/>
    <property type="match status" value="2"/>
</dbReference>
<feature type="domain" description="F5/8 type C" evidence="3">
    <location>
        <begin position="141"/>
        <end position="290"/>
    </location>
</feature>
<dbReference type="CDD" id="cd00054">
    <property type="entry name" value="EGF_CA"/>
    <property type="match status" value="1"/>
</dbReference>
<feature type="domain" description="EGF-like" evidence="4">
    <location>
        <begin position="654"/>
        <end position="690"/>
    </location>
</feature>
<reference evidence="5 6" key="1">
    <citation type="submission" date="2022-05" db="EMBL/GenBank/DDBJ databases">
        <authorList>
            <consortium name="Genoscope - CEA"/>
            <person name="William W."/>
        </authorList>
    </citation>
    <scope>NUCLEOTIDE SEQUENCE [LARGE SCALE GENOMIC DNA]</scope>
</reference>
<sequence>LQAEIRQIEDFKPLFPGLTFNSAMAFYIQEDNYAVTSLTVEWQGPSFLELTLFEKLSEANAAEHIGANLLHRRIEFGSFNVTKHAPVRFTLLIDPRNETKNGRSYNVTTWFRLNYTLAGKECADQEEQYFPFTFTFYSPACDMFGPFRASVLKESDITSSYVARPEQNLVGTSPFNARLGEDDTFWRSNRKSRDEFISMEFNKKVQFEMLAVKGSEQRRVASLYVYTSDDEIHWKMYHHRALKEMEFRISYDWTFITPIVFNPPIKTRFVRIKLHSWSKEKYLQFESYGCEVENATTIHPLGKFTGYHLIISILFNYFTLFLSDYGYPLGTESGDILDSQFSSSSSSLPSFQPFKARLNSVSAWCMDERSLSDYLQIDLLAPHLIQQVATQSEYCDGSKENFRGVTSYYLQYSVTESDFVDYRQNGDRKVFLGNMVENVAVKQKLLKPFSARFVRFFAKTYIDRICLRVELYGRQINQSSNHPDFPPVLKRSFLVEPVSGLVFVCNANQLRSSFSDKTLRLCCLINQKYSDSNVNWYANDSLGLGFRMLSMLGYDSRKRTLYGVAGNRRAYMKYNMDDSRGVIGVSKVEWLQVRDLHSTILATEIPFIPETDFSNTLQPNECLETQDANGNSWGVSARGLHFNDYLIATWNSPDEDECHNNMCQNGATCNGHHKGYTCSCPFGFRGERCEEEIDPCLESDCVTGTCVVIGFLTSTCVCSDGLSGQNCERARVSSQEIHANLSGNVSGSYEIGAFSQTFTIFYDNGTSHNTNGSDTGWILIARFSNADSKNWMLVSGAWWYDVNTTIGNNIDPAANSDMISPAFWLISGRNFKITRSDDPEHTALLQTTDECLEGKSFRHKMFSYGDFRNGKAWFANRCLGNCRVEYGGQYQSTQGFSQHNCTGGFQNPEMIGFWCDWYGDGSVMMIGGGGNGCLRADHGIGVTEIDEARFSYSSSYDDFGNYPGGVKDKKYALNLWIN</sequence>
<dbReference type="PANTHER" id="PTHR24543">
    <property type="entry name" value="MULTICOPPER OXIDASE-RELATED"/>
    <property type="match status" value="1"/>
</dbReference>
<feature type="domain" description="F5/8 type C" evidence="3">
    <location>
        <begin position="324"/>
        <end position="474"/>
    </location>
</feature>
<dbReference type="PROSITE" id="PS00022">
    <property type="entry name" value="EGF_1"/>
    <property type="match status" value="2"/>
</dbReference>
<evidence type="ECO:0000256" key="2">
    <source>
        <dbReference type="PROSITE-ProRule" id="PRU00076"/>
    </source>
</evidence>
<dbReference type="InterPro" id="IPR001881">
    <property type="entry name" value="EGF-like_Ca-bd_dom"/>
</dbReference>
<dbReference type="PROSITE" id="PS50022">
    <property type="entry name" value="FA58C_3"/>
    <property type="match status" value="2"/>
</dbReference>
<gene>
    <name evidence="5" type="ORF">PEVE_00017124</name>
</gene>
<evidence type="ECO:0000259" key="4">
    <source>
        <dbReference type="PROSITE" id="PS50026"/>
    </source>
</evidence>
<accession>A0ABN8SAF1</accession>
<evidence type="ECO:0000259" key="3">
    <source>
        <dbReference type="PROSITE" id="PS50022"/>
    </source>
</evidence>
<keyword evidence="1 2" id="KW-1015">Disulfide bond</keyword>
<feature type="domain" description="EGF-like" evidence="4">
    <location>
        <begin position="692"/>
        <end position="728"/>
    </location>
</feature>
<name>A0ABN8SAF1_9CNID</name>
<evidence type="ECO:0000313" key="6">
    <source>
        <dbReference type="Proteomes" id="UP001159427"/>
    </source>
</evidence>
<keyword evidence="6" id="KW-1185">Reference proteome</keyword>
<comment type="caution">
    <text evidence="5">The sequence shown here is derived from an EMBL/GenBank/DDBJ whole genome shotgun (WGS) entry which is preliminary data.</text>
</comment>